<sequence>MAPLLITLDFFTETGNHCQIARVANKETEFKQWEAHHSVPRIHQCLAAVHWFSPHGILTLVVPCVVCKSASLIQSTLGECGSGWRTYQERCYFFSTDTKTWHDALTECENKGANLMSIQDIHERIQSVITGVSLWIGGHDSITEGGWEWADRSPFRYINWASEPNNHGGRENCVEMVTTNNGSSYWNDVNCDAHQDWVCMIAKGKIP</sequence>
<dbReference type="InterPro" id="IPR018378">
    <property type="entry name" value="C-type_lectin_CS"/>
</dbReference>
<protein>
    <recommendedName>
        <fullName evidence="2">C-type lectin domain-containing protein</fullName>
    </recommendedName>
</protein>
<dbReference type="InterPro" id="IPR001304">
    <property type="entry name" value="C-type_lectin-like"/>
</dbReference>
<dbReference type="GeneTree" id="ENSGT01030000234575"/>
<dbReference type="SUPFAM" id="SSF56436">
    <property type="entry name" value="C-type lectin-like"/>
    <property type="match status" value="1"/>
</dbReference>
<dbReference type="Pfam" id="PF00059">
    <property type="entry name" value="Lectin_C"/>
    <property type="match status" value="1"/>
</dbReference>
<reference evidence="3 4" key="1">
    <citation type="submission" date="2020-05" db="EMBL/GenBank/DDBJ databases">
        <title>Electrophorus electricus (electric eel) genome, fEleEle1, primary haplotype.</title>
        <authorList>
            <person name="Myers G."/>
            <person name="Meyer A."/>
            <person name="Fedrigo O."/>
            <person name="Formenti G."/>
            <person name="Rhie A."/>
            <person name="Tracey A."/>
            <person name="Sims Y."/>
            <person name="Jarvis E.D."/>
        </authorList>
    </citation>
    <scope>NUCLEOTIDE SEQUENCE [LARGE SCALE GENOMIC DNA]</scope>
</reference>
<dbReference type="PROSITE" id="PS00615">
    <property type="entry name" value="C_TYPE_LECTIN_1"/>
    <property type="match status" value="1"/>
</dbReference>
<proteinExistence type="predicted"/>
<reference evidence="3" key="3">
    <citation type="submission" date="2025-09" db="UniProtKB">
        <authorList>
            <consortium name="Ensembl"/>
        </authorList>
    </citation>
    <scope>IDENTIFICATION</scope>
</reference>
<keyword evidence="4" id="KW-1185">Reference proteome</keyword>
<dbReference type="Gene3D" id="3.10.100.10">
    <property type="entry name" value="Mannose-Binding Protein A, subunit A"/>
    <property type="match status" value="1"/>
</dbReference>
<dbReference type="InterPro" id="IPR050111">
    <property type="entry name" value="C-type_lectin/snaclec_domain"/>
</dbReference>
<reference evidence="3" key="2">
    <citation type="submission" date="2025-08" db="UniProtKB">
        <authorList>
            <consortium name="Ensembl"/>
        </authorList>
    </citation>
    <scope>IDENTIFICATION</scope>
</reference>
<name>A0AAY5ELQ4_ELEEL</name>
<evidence type="ECO:0000256" key="1">
    <source>
        <dbReference type="ARBA" id="ARBA00023157"/>
    </source>
</evidence>
<dbReference type="PANTHER" id="PTHR22803">
    <property type="entry name" value="MANNOSE, PHOSPHOLIPASE, LECTIN RECEPTOR RELATED"/>
    <property type="match status" value="1"/>
</dbReference>
<dbReference type="InterPro" id="IPR016186">
    <property type="entry name" value="C-type_lectin-like/link_sf"/>
</dbReference>
<dbReference type="Ensembl" id="ENSEEET00000062127.1">
    <property type="protein sequence ID" value="ENSEEEP00000057519.1"/>
    <property type="gene ID" value="ENSEEEG00000016391.2"/>
</dbReference>
<evidence type="ECO:0000313" key="4">
    <source>
        <dbReference type="Proteomes" id="UP000314983"/>
    </source>
</evidence>
<keyword evidence="1" id="KW-1015">Disulfide bond</keyword>
<dbReference type="PROSITE" id="PS50041">
    <property type="entry name" value="C_TYPE_LECTIN_2"/>
    <property type="match status" value="1"/>
</dbReference>
<dbReference type="InterPro" id="IPR016187">
    <property type="entry name" value="CTDL_fold"/>
</dbReference>
<feature type="domain" description="C-type lectin" evidence="2">
    <location>
        <begin position="87"/>
        <end position="200"/>
    </location>
</feature>
<dbReference type="Proteomes" id="UP000314983">
    <property type="component" value="Chromosome 6"/>
</dbReference>
<evidence type="ECO:0000313" key="3">
    <source>
        <dbReference type="Ensembl" id="ENSEEEP00000057519.1"/>
    </source>
</evidence>
<evidence type="ECO:0000259" key="2">
    <source>
        <dbReference type="PROSITE" id="PS50041"/>
    </source>
</evidence>
<dbReference type="AlphaFoldDB" id="A0AAY5ELQ4"/>
<dbReference type="SMART" id="SM00034">
    <property type="entry name" value="CLECT"/>
    <property type="match status" value="1"/>
</dbReference>
<organism evidence="3 4">
    <name type="scientific">Electrophorus electricus</name>
    <name type="common">Electric eel</name>
    <name type="synonym">Gymnotus electricus</name>
    <dbReference type="NCBI Taxonomy" id="8005"/>
    <lineage>
        <taxon>Eukaryota</taxon>
        <taxon>Metazoa</taxon>
        <taxon>Chordata</taxon>
        <taxon>Craniata</taxon>
        <taxon>Vertebrata</taxon>
        <taxon>Euteleostomi</taxon>
        <taxon>Actinopterygii</taxon>
        <taxon>Neopterygii</taxon>
        <taxon>Teleostei</taxon>
        <taxon>Ostariophysi</taxon>
        <taxon>Gymnotiformes</taxon>
        <taxon>Gymnotoidei</taxon>
        <taxon>Gymnotidae</taxon>
        <taxon>Electrophorus</taxon>
    </lineage>
</organism>
<gene>
    <name evidence="3" type="primary">SDF2L1</name>
</gene>
<accession>A0AAY5ELQ4</accession>